<keyword evidence="2" id="KW-1185">Reference proteome</keyword>
<accession>A0AAD9LC21</accession>
<evidence type="ECO:0000313" key="1">
    <source>
        <dbReference type="EMBL" id="KAK1930890.1"/>
    </source>
</evidence>
<dbReference type="AlphaFoldDB" id="A0AAD9LC21"/>
<dbReference type="EMBL" id="JASMQC010000036">
    <property type="protein sequence ID" value="KAK1930890.1"/>
    <property type="molecule type" value="Genomic_DNA"/>
</dbReference>
<name>A0AAD9LC21_9STRA</name>
<protein>
    <submittedName>
        <fullName evidence="1">Uncharacterized protein</fullName>
    </submittedName>
</protein>
<organism evidence="1 2">
    <name type="scientific">Phytophthora citrophthora</name>
    <dbReference type="NCBI Taxonomy" id="4793"/>
    <lineage>
        <taxon>Eukaryota</taxon>
        <taxon>Sar</taxon>
        <taxon>Stramenopiles</taxon>
        <taxon>Oomycota</taxon>
        <taxon>Peronosporomycetes</taxon>
        <taxon>Peronosporales</taxon>
        <taxon>Peronosporaceae</taxon>
        <taxon>Phytophthora</taxon>
    </lineage>
</organism>
<comment type="caution">
    <text evidence="1">The sequence shown here is derived from an EMBL/GenBank/DDBJ whole genome shotgun (WGS) entry which is preliminary data.</text>
</comment>
<sequence length="336" mass="38569">MQFDLMSWTLEDYKAAMADDEFFEHVKTKFTSTDESVPPEEREQLLEEKFYVAGGSARYMFDFSLSEVAASLDKAIAAVEDIKKYFTDTRGASSEGVINRLFSWYRVEQTGKAVSRLVSKYVAKEIAEKLGPDYVQNIANSLTSTPVFELWFFAKLSHGGVWTKKKDQNLEIISHDTWKADNGVPFFDPKHSIPVNQGQQWLAPRKWNQGGYDAMYVEMFDGAGKPTVQVRFVQASRGDKHSFVHEFFVTLLHKLTDSFQGYQFKSVEVYFAIPISKLRVFDPKVDALQVRRHVLEPAGLPETTRNVIEIVGLDYKEFRESDHPMREQTKRPNTSL</sequence>
<proteinExistence type="predicted"/>
<gene>
    <name evidence="1" type="ORF">P3T76_013479</name>
</gene>
<reference evidence="1" key="1">
    <citation type="submission" date="2023-08" db="EMBL/GenBank/DDBJ databases">
        <title>Reference Genome Resource for the Citrus Pathogen Phytophthora citrophthora.</title>
        <authorList>
            <person name="Moller H."/>
            <person name="Coetzee B."/>
            <person name="Rose L.J."/>
            <person name="Van Niekerk J.M."/>
        </authorList>
    </citation>
    <scope>NUCLEOTIDE SEQUENCE</scope>
    <source>
        <strain evidence="1">STE-U-9442</strain>
    </source>
</reference>
<dbReference type="Proteomes" id="UP001259832">
    <property type="component" value="Unassembled WGS sequence"/>
</dbReference>
<evidence type="ECO:0000313" key="2">
    <source>
        <dbReference type="Proteomes" id="UP001259832"/>
    </source>
</evidence>